<feature type="transmembrane region" description="Helical" evidence="2">
    <location>
        <begin position="5"/>
        <end position="28"/>
    </location>
</feature>
<evidence type="ECO:0000256" key="2">
    <source>
        <dbReference type="SAM" id="Phobius"/>
    </source>
</evidence>
<comment type="caution">
    <text evidence="3">The sequence shown here is derived from an EMBL/GenBank/DDBJ whole genome shotgun (WGS) entry which is preliminary data.</text>
</comment>
<sequence length="201" mass="21708">MNRKFIFIIIPLVALVLIGGGIVAWVLLSGNGATSGDTSNGTLRNINTNAGTGTNTGTAGNTNAAPTNATTSAPVPSDPTSTKEAVALARSFTERFGTYSNQNDFDNINNLRVYMTDKMEKAADKIIADSEGNQTSYYGITTRVLATDISKEEEKRVEVTLTTQRQESSDEKPEPNIFQQDVELVLVLEGNGWLVDSVNWK</sequence>
<keyword evidence="2" id="KW-0812">Transmembrane</keyword>
<dbReference type="AlphaFoldDB" id="A0A1G2AWP8"/>
<protein>
    <submittedName>
        <fullName evidence="3">Uncharacterized protein</fullName>
    </submittedName>
</protein>
<gene>
    <name evidence="3" type="ORF">A3F54_00975</name>
</gene>
<reference evidence="3 4" key="1">
    <citation type="journal article" date="2016" name="Nat. Commun.">
        <title>Thousands of microbial genomes shed light on interconnected biogeochemical processes in an aquifer system.</title>
        <authorList>
            <person name="Anantharaman K."/>
            <person name="Brown C.T."/>
            <person name="Hug L.A."/>
            <person name="Sharon I."/>
            <person name="Castelle C.J."/>
            <person name="Probst A.J."/>
            <person name="Thomas B.C."/>
            <person name="Singh A."/>
            <person name="Wilkins M.J."/>
            <person name="Karaoz U."/>
            <person name="Brodie E.L."/>
            <person name="Williams K.H."/>
            <person name="Hubbard S.S."/>
            <person name="Banfield J.F."/>
        </authorList>
    </citation>
    <scope>NUCLEOTIDE SEQUENCE [LARGE SCALE GENOMIC DNA]</scope>
</reference>
<accession>A0A1G2AWP8</accession>
<evidence type="ECO:0000313" key="3">
    <source>
        <dbReference type="EMBL" id="OGY81351.1"/>
    </source>
</evidence>
<name>A0A1G2AWP8_9BACT</name>
<evidence type="ECO:0000256" key="1">
    <source>
        <dbReference type="SAM" id="MobiDB-lite"/>
    </source>
</evidence>
<dbReference type="EMBL" id="MHKD01000045">
    <property type="protein sequence ID" value="OGY81351.1"/>
    <property type="molecule type" value="Genomic_DNA"/>
</dbReference>
<feature type="compositionally biased region" description="Low complexity" evidence="1">
    <location>
        <begin position="48"/>
        <end position="71"/>
    </location>
</feature>
<keyword evidence="2" id="KW-1133">Transmembrane helix</keyword>
<dbReference type="Proteomes" id="UP000176952">
    <property type="component" value="Unassembled WGS sequence"/>
</dbReference>
<evidence type="ECO:0000313" key="4">
    <source>
        <dbReference type="Proteomes" id="UP000176952"/>
    </source>
</evidence>
<keyword evidence="2" id="KW-0472">Membrane</keyword>
<feature type="region of interest" description="Disordered" evidence="1">
    <location>
        <begin position="48"/>
        <end position="80"/>
    </location>
</feature>
<organism evidence="3 4">
    <name type="scientific">Candidatus Kerfeldbacteria bacterium RIFCSPHIGHO2_12_FULL_48_17</name>
    <dbReference type="NCBI Taxonomy" id="1798542"/>
    <lineage>
        <taxon>Bacteria</taxon>
        <taxon>Candidatus Kerfeldiibacteriota</taxon>
    </lineage>
</organism>
<proteinExistence type="predicted"/>
<dbReference type="STRING" id="1798542.A3F54_00975"/>